<evidence type="ECO:0000313" key="2">
    <source>
        <dbReference type="EMBL" id="TDP33012.1"/>
    </source>
</evidence>
<evidence type="ECO:0000256" key="1">
    <source>
        <dbReference type="SAM" id="Phobius"/>
    </source>
</evidence>
<evidence type="ECO:0000313" key="3">
    <source>
        <dbReference type="Proteomes" id="UP000295087"/>
    </source>
</evidence>
<proteinExistence type="predicted"/>
<reference evidence="2 3" key="1">
    <citation type="submission" date="2019-03" db="EMBL/GenBank/DDBJ databases">
        <title>Genomic Encyclopedia of Type Strains, Phase IV (KMG-IV): sequencing the most valuable type-strain genomes for metagenomic binning, comparative biology and taxonomic classification.</title>
        <authorList>
            <person name="Goeker M."/>
        </authorList>
    </citation>
    <scope>NUCLEOTIDE SEQUENCE [LARGE SCALE GENOMIC DNA]</scope>
    <source>
        <strain evidence="2 3">DSM 44496</strain>
    </source>
</reference>
<keyword evidence="1" id="KW-0812">Transmembrane</keyword>
<organism evidence="2 3">
    <name type="scientific">Nocardia ignorata</name>
    <dbReference type="NCBI Taxonomy" id="145285"/>
    <lineage>
        <taxon>Bacteria</taxon>
        <taxon>Bacillati</taxon>
        <taxon>Actinomycetota</taxon>
        <taxon>Actinomycetes</taxon>
        <taxon>Mycobacteriales</taxon>
        <taxon>Nocardiaceae</taxon>
        <taxon>Nocardia</taxon>
    </lineage>
</organism>
<feature type="transmembrane region" description="Helical" evidence="1">
    <location>
        <begin position="85"/>
        <end position="105"/>
    </location>
</feature>
<dbReference type="EMBL" id="SNXK01000005">
    <property type="protein sequence ID" value="TDP33012.1"/>
    <property type="molecule type" value="Genomic_DNA"/>
</dbReference>
<comment type="caution">
    <text evidence="2">The sequence shown here is derived from an EMBL/GenBank/DDBJ whole genome shotgun (WGS) entry which is preliminary data.</text>
</comment>
<dbReference type="InterPro" id="IPR009937">
    <property type="entry name" value="Phage_holin_3_6"/>
</dbReference>
<gene>
    <name evidence="2" type="ORF">DFR75_105250</name>
</gene>
<dbReference type="RefSeq" id="WP_067489654.1">
    <property type="nucleotide sequence ID" value="NZ_JBHXPO010000003.1"/>
</dbReference>
<keyword evidence="3" id="KW-1185">Reference proteome</keyword>
<name>A0A4V6PUK7_NOCIG</name>
<dbReference type="Proteomes" id="UP000295087">
    <property type="component" value="Unassembled WGS sequence"/>
</dbReference>
<feature type="transmembrane region" description="Helical" evidence="1">
    <location>
        <begin position="55"/>
        <end position="79"/>
    </location>
</feature>
<keyword evidence="1" id="KW-1133">Transmembrane helix</keyword>
<protein>
    <submittedName>
        <fullName evidence="2">Putative superfamily III holin-X</fullName>
    </submittedName>
</protein>
<keyword evidence="1" id="KW-0472">Membrane</keyword>
<dbReference type="Pfam" id="PF07332">
    <property type="entry name" value="Phage_holin_3_6"/>
    <property type="match status" value="1"/>
</dbReference>
<accession>A0A4V6PUK7</accession>
<dbReference type="AlphaFoldDB" id="A0A4V6PUK7"/>
<sequence length="138" mass="14292">MAHTQTGPPTQHTRSVTELVDDATKQITRLVRDELQLARVEMQDRTKGIARGAGIAGAGGLVAFYGGIALTVAAIFALALVVPEWAAALIVGAALLVIGAILALVGKKNVSSAAPPVPHEAVHGIKDDIDTIKDGSRR</sequence>